<dbReference type="AlphaFoldDB" id="A0A834N0M2"/>
<evidence type="ECO:0000313" key="2">
    <source>
        <dbReference type="Proteomes" id="UP000600918"/>
    </source>
</evidence>
<sequence length="161" mass="18451">MAAIKQGRGVRSLVVSKTKLYSEERLFAKIRGKKDTVRSCGRRWETGCSALLSSPRACLFECEPDCGIEHATTLSYILCYPVEFPMGQVFSIGESSFSAPREESEAEGDREILRGWWMGWKKVESDRRLVLARRWTDPSARDFCKRRDELAPDDYFVGLRD</sequence>
<gene>
    <name evidence="1" type="ORF">H0235_017324</name>
</gene>
<keyword evidence="2" id="KW-1185">Reference proteome</keyword>
<reference evidence="1" key="1">
    <citation type="journal article" date="2020" name="G3 (Bethesda)">
        <title>High-Quality Assemblies for Three Invasive Social Wasps from the &lt;i&gt;Vespula&lt;/i&gt; Genus.</title>
        <authorList>
            <person name="Harrop T.W.R."/>
            <person name="Guhlin J."/>
            <person name="McLaughlin G.M."/>
            <person name="Permina E."/>
            <person name="Stockwell P."/>
            <person name="Gilligan J."/>
            <person name="Le Lec M.F."/>
            <person name="Gruber M.A.M."/>
            <person name="Quinn O."/>
            <person name="Lovegrove M."/>
            <person name="Duncan E.J."/>
            <person name="Remnant E.J."/>
            <person name="Van Eeckhoven J."/>
            <person name="Graham B."/>
            <person name="Knapp R.A."/>
            <person name="Langford K.W."/>
            <person name="Kronenberg Z."/>
            <person name="Press M.O."/>
            <person name="Eacker S.M."/>
            <person name="Wilson-Rankin E.E."/>
            <person name="Purcell J."/>
            <person name="Lester P.J."/>
            <person name="Dearden P.K."/>
        </authorList>
    </citation>
    <scope>NUCLEOTIDE SEQUENCE</scope>
    <source>
        <strain evidence="1">Volc-1</strain>
    </source>
</reference>
<organism evidence="1 2">
    <name type="scientific">Vespula pensylvanica</name>
    <name type="common">Western yellow jacket</name>
    <name type="synonym">Wasp</name>
    <dbReference type="NCBI Taxonomy" id="30213"/>
    <lineage>
        <taxon>Eukaryota</taxon>
        <taxon>Metazoa</taxon>
        <taxon>Ecdysozoa</taxon>
        <taxon>Arthropoda</taxon>
        <taxon>Hexapoda</taxon>
        <taxon>Insecta</taxon>
        <taxon>Pterygota</taxon>
        <taxon>Neoptera</taxon>
        <taxon>Endopterygota</taxon>
        <taxon>Hymenoptera</taxon>
        <taxon>Apocrita</taxon>
        <taxon>Aculeata</taxon>
        <taxon>Vespoidea</taxon>
        <taxon>Vespidae</taxon>
        <taxon>Vespinae</taxon>
        <taxon>Vespula</taxon>
    </lineage>
</organism>
<comment type="caution">
    <text evidence="1">The sequence shown here is derived from an EMBL/GenBank/DDBJ whole genome shotgun (WGS) entry which is preliminary data.</text>
</comment>
<protein>
    <submittedName>
        <fullName evidence="1">Uncharacterized protein</fullName>
    </submittedName>
</protein>
<evidence type="ECO:0000313" key="1">
    <source>
        <dbReference type="EMBL" id="KAF7392325.1"/>
    </source>
</evidence>
<accession>A0A834N0M2</accession>
<dbReference type="Proteomes" id="UP000600918">
    <property type="component" value="Unassembled WGS sequence"/>
</dbReference>
<name>A0A834N0M2_VESPE</name>
<proteinExistence type="predicted"/>
<dbReference type="EMBL" id="JACSDY010000022">
    <property type="protein sequence ID" value="KAF7392325.1"/>
    <property type="molecule type" value="Genomic_DNA"/>
</dbReference>